<dbReference type="VEuPathDB" id="FungiDB:M_BR32_EuGene_00060961"/>
<gene>
    <name evidence="2" type="ORF">PoMZ_13211</name>
</gene>
<proteinExistence type="predicted"/>
<protein>
    <submittedName>
        <fullName evidence="2">Uncharacterized protein</fullName>
    </submittedName>
</protein>
<feature type="region of interest" description="Disordered" evidence="1">
    <location>
        <begin position="1"/>
        <end position="93"/>
    </location>
</feature>
<dbReference type="AlphaFoldDB" id="A0A4V1C8A8"/>
<feature type="compositionally biased region" description="Polar residues" evidence="1">
    <location>
        <begin position="74"/>
        <end position="93"/>
    </location>
</feature>
<evidence type="ECO:0000313" key="3">
    <source>
        <dbReference type="Proteomes" id="UP000294847"/>
    </source>
</evidence>
<accession>A0A4V1C8A8</accession>
<name>A0A4V1C8A8_PYROR</name>
<feature type="compositionally biased region" description="Pro residues" evidence="1">
    <location>
        <begin position="26"/>
        <end position="53"/>
    </location>
</feature>
<evidence type="ECO:0000256" key="1">
    <source>
        <dbReference type="SAM" id="MobiDB-lite"/>
    </source>
</evidence>
<evidence type="ECO:0000313" key="2">
    <source>
        <dbReference type="EMBL" id="QBZ66238.1"/>
    </source>
</evidence>
<reference evidence="2 3" key="1">
    <citation type="journal article" date="2019" name="Mol. Biol. Evol.">
        <title>Blast fungal genomes show frequent chromosomal changes, gene gains and losses, and effector gene turnover.</title>
        <authorList>
            <person name="Gomez Luciano L.B."/>
            <person name="Jason Tsai I."/>
            <person name="Chuma I."/>
            <person name="Tosa Y."/>
            <person name="Chen Y.H."/>
            <person name="Li J.Y."/>
            <person name="Li M.Y."/>
            <person name="Jade Lu M.Y."/>
            <person name="Nakayashiki H."/>
            <person name="Li W.H."/>
        </authorList>
    </citation>
    <scope>NUCLEOTIDE SEQUENCE [LARGE SCALE GENOMIC DNA]</scope>
    <source>
        <strain evidence="2">MZ5-1-6</strain>
    </source>
</reference>
<feature type="compositionally biased region" description="Basic residues" evidence="1">
    <location>
        <begin position="54"/>
        <end position="63"/>
    </location>
</feature>
<organism evidence="2 3">
    <name type="scientific">Pyricularia oryzae</name>
    <name type="common">Rice blast fungus</name>
    <name type="synonym">Magnaporthe oryzae</name>
    <dbReference type="NCBI Taxonomy" id="318829"/>
    <lineage>
        <taxon>Eukaryota</taxon>
        <taxon>Fungi</taxon>
        <taxon>Dikarya</taxon>
        <taxon>Ascomycota</taxon>
        <taxon>Pezizomycotina</taxon>
        <taxon>Sordariomycetes</taxon>
        <taxon>Sordariomycetidae</taxon>
        <taxon>Magnaporthales</taxon>
        <taxon>Pyriculariaceae</taxon>
        <taxon>Pyricularia</taxon>
    </lineage>
</organism>
<dbReference type="Proteomes" id="UP000294847">
    <property type="component" value="Chromosome 7"/>
</dbReference>
<dbReference type="EMBL" id="CP034210">
    <property type="protein sequence ID" value="QBZ66238.1"/>
    <property type="molecule type" value="Genomic_DNA"/>
</dbReference>
<sequence length="93" mass="9747">MQHAELYCRAPTALGLGTPTKRPRPTKPPTPPPGPRPGPLAPIPPGNPTPPPSPRRRASHKHLPAQAVGLISHPATTFVDSGPPATSQKRQPS</sequence>